<reference evidence="2" key="1">
    <citation type="journal article" date="2020" name="Nature">
        <title>Giant virus diversity and host interactions through global metagenomics.</title>
        <authorList>
            <person name="Schulz F."/>
            <person name="Roux S."/>
            <person name="Paez-Espino D."/>
            <person name="Jungbluth S."/>
            <person name="Walsh D.A."/>
            <person name="Denef V.J."/>
            <person name="McMahon K.D."/>
            <person name="Konstantinidis K.T."/>
            <person name="Eloe-Fadrosh E.A."/>
            <person name="Kyrpides N.C."/>
            <person name="Woyke T."/>
        </authorList>
    </citation>
    <scope>NUCLEOTIDE SEQUENCE</scope>
    <source>
        <strain evidence="2">GVMAG-M-3300027963-21</strain>
    </source>
</reference>
<evidence type="ECO:0000313" key="2">
    <source>
        <dbReference type="EMBL" id="QHU31248.1"/>
    </source>
</evidence>
<accession>A0A6C0LMT0</accession>
<feature type="compositionally biased region" description="Basic and acidic residues" evidence="1">
    <location>
        <begin position="129"/>
        <end position="142"/>
    </location>
</feature>
<proteinExistence type="predicted"/>
<dbReference type="EMBL" id="MN740525">
    <property type="protein sequence ID" value="QHU31248.1"/>
    <property type="molecule type" value="Genomic_DNA"/>
</dbReference>
<sequence>MDILKDIEKSLLAINMYDKSAEPAKLSKIKKLVGDYFKHKGDESNVVSQKIAKYDEQFKKVRERNEYEYDLFLEKKDELRSIFKETKTLSSLYDYLNYKYTNDHQSIPDIYTYEYFDLNDRIVVPKASKAKEPKKDDKETKVPKVPKAPKAPAVPKAKAAKATKELKDCPEGKVRNPITKRCVNEKKAAKANADEVKEVIVKVVKEPKAAKATKELKDCPEGKVRNPITNRCIKDVNYKKNK</sequence>
<feature type="region of interest" description="Disordered" evidence="1">
    <location>
        <begin position="127"/>
        <end position="168"/>
    </location>
</feature>
<organism evidence="2">
    <name type="scientific">viral metagenome</name>
    <dbReference type="NCBI Taxonomy" id="1070528"/>
    <lineage>
        <taxon>unclassified sequences</taxon>
        <taxon>metagenomes</taxon>
        <taxon>organismal metagenomes</taxon>
    </lineage>
</organism>
<protein>
    <submittedName>
        <fullName evidence="2">Uncharacterized protein</fullName>
    </submittedName>
</protein>
<feature type="compositionally biased region" description="Low complexity" evidence="1">
    <location>
        <begin position="143"/>
        <end position="157"/>
    </location>
</feature>
<name>A0A6C0LMT0_9ZZZZ</name>
<evidence type="ECO:0000256" key="1">
    <source>
        <dbReference type="SAM" id="MobiDB-lite"/>
    </source>
</evidence>
<dbReference type="AlphaFoldDB" id="A0A6C0LMT0"/>